<proteinExistence type="predicted"/>
<evidence type="ECO:0000313" key="1">
    <source>
        <dbReference type="EMBL" id="UNH38221.1"/>
    </source>
</evidence>
<dbReference type="Proteomes" id="UP000829420">
    <property type="component" value="Chromosome"/>
</dbReference>
<gene>
    <name evidence="1" type="ORF">MNY70_12135</name>
</gene>
<sequence>MKNKFIGFLGLVLLAALAACSVPNKTYSTSLNDKDSAVINTLFDDAPTYCLGRYTFNYPKALTQELSSVITIDDMTIESQFLYPPAFKQRIELREQELKNERVSDALNEPFLKEIVQLGDGVIFDSNQGFRVPDFGRILEGHVYIDNVAFIIKTEIRDVSNPKYKNMQIRDQKYSIPITDKPQKLAAMQSLISRLHGRPKNEIPTEKGMCIPYGFIHDDGQEHKFKLSMLFKNSQFAWAIVMDNLLGSEDDSLLERSSEVKPIMRQLGASTLKKGTVHYNNLAGEEWLISGVEDGDKKYRFQYNANEKNVTYLQPLVLILLHNSGILTVKDYTDEQMVEIWDRVLQSFKVRPNAY</sequence>
<dbReference type="EMBL" id="CP093255">
    <property type="protein sequence ID" value="UNH38221.1"/>
    <property type="molecule type" value="Genomic_DNA"/>
</dbReference>
<evidence type="ECO:0000313" key="2">
    <source>
        <dbReference type="Proteomes" id="UP000829420"/>
    </source>
</evidence>
<keyword evidence="2" id="KW-1185">Reference proteome</keyword>
<protein>
    <submittedName>
        <fullName evidence="1">T6SS immunity protein Tli4 family protein</fullName>
    </submittedName>
</protein>
<reference evidence="1" key="1">
    <citation type="submission" date="2022-03" db="EMBL/GenBank/DDBJ databases">
        <title>ESBL-producing Moellerella wisconsensis and Escherichia marmotae isolated from wild game meat.</title>
        <authorList>
            <person name="Biggel M."/>
        </authorList>
    </citation>
    <scope>NUCLEOTIDE SEQUENCE</scope>
    <source>
        <strain evidence="1">W1</strain>
    </source>
</reference>
<name>A0ACD3Y5D3_9GAMM</name>
<accession>A0ACD3Y5D3</accession>
<organism evidence="1 2">
    <name type="scientific">Moellerella wisconsensis</name>
    <dbReference type="NCBI Taxonomy" id="158849"/>
    <lineage>
        <taxon>Bacteria</taxon>
        <taxon>Pseudomonadati</taxon>
        <taxon>Pseudomonadota</taxon>
        <taxon>Gammaproteobacteria</taxon>
        <taxon>Enterobacterales</taxon>
        <taxon>Morganellaceae</taxon>
        <taxon>Moellerella</taxon>
    </lineage>
</organism>